<dbReference type="Pfam" id="PF04734">
    <property type="entry name" value="Ceramidase_alk"/>
    <property type="match status" value="1"/>
</dbReference>
<evidence type="ECO:0000256" key="1">
    <source>
        <dbReference type="SAM" id="SignalP"/>
    </source>
</evidence>
<accession>A0ABX0H9J0</accession>
<dbReference type="InterPro" id="IPR031329">
    <property type="entry name" value="NEUT/ALK_ceramidase_N"/>
</dbReference>
<sequence length="454" mass="50185">MICFFWWMILLGKSSVQLLAQEMAEMETHMDIGVSTIDITPDHPIRLAGYGAREKKPSEGIIHQLNAKALAFGRDDQGPSILITVDLVGIPAIITAKVTKRITEQTGIEASHLVICASHTHGGPEVGNLLNILQYRGDTFSDSLLKLEELVEISRYTERLTDQLVAVALSSLADREPALVFWGQGRMGFAKNRRTEGGPVDQSFPLMKITDPTGNLKAILVNYACHGTTLGGDVNQIHGDWMGEAQLMIESNHPGVVAMVAIGCGADANPYPRGKMEHLRLHAQEVADNVEQLLTSKLHPIIQPPSGKIKWINLPFAHVPSVPELIAQTEDKTVRGYYARLALDRIARGQDIPKTLSYPVQTWTFGNEMAMVNLAGEVVVDYSQRLKKEIGADKLWINAYANDVPCYIASCRVIREGGYEAESSMYYYDKPSPFAEEIEELIINTVHELLPPSF</sequence>
<feature type="domain" description="Neutral/alkaline non-lysosomal ceramidase N-terminal" evidence="2">
    <location>
        <begin position="32"/>
        <end position="254"/>
    </location>
</feature>
<reference evidence="3 4" key="1">
    <citation type="submission" date="2020-03" db="EMBL/GenBank/DDBJ databases">
        <title>Cyclobacterium plantarum sp. nov., a marine bacterium isolated from a coastal-marine wetland.</title>
        <authorList>
            <person name="Sanchez-Porro C."/>
            <person name="Ventosa A."/>
            <person name="Amoozegar M."/>
        </authorList>
    </citation>
    <scope>NUCLEOTIDE SEQUENCE [LARGE SCALE GENOMIC DNA]</scope>
    <source>
        <strain evidence="3 4">GBPx2</strain>
    </source>
</reference>
<dbReference type="RefSeq" id="WP_166148594.1">
    <property type="nucleotide sequence ID" value="NZ_JAANYN010000006.1"/>
</dbReference>
<name>A0ABX0H9J0_9BACT</name>
<keyword evidence="4" id="KW-1185">Reference proteome</keyword>
<evidence type="ECO:0000313" key="3">
    <source>
        <dbReference type="EMBL" id="NHE58344.1"/>
    </source>
</evidence>
<gene>
    <name evidence="3" type="ORF">G9Q97_16160</name>
</gene>
<feature type="signal peptide" evidence="1">
    <location>
        <begin position="1"/>
        <end position="20"/>
    </location>
</feature>
<proteinExistence type="predicted"/>
<evidence type="ECO:0000259" key="2">
    <source>
        <dbReference type="Pfam" id="PF04734"/>
    </source>
</evidence>
<organism evidence="3 4">
    <name type="scientific">Cyclobacterium plantarum</name>
    <dbReference type="NCBI Taxonomy" id="2716263"/>
    <lineage>
        <taxon>Bacteria</taxon>
        <taxon>Pseudomonadati</taxon>
        <taxon>Bacteroidota</taxon>
        <taxon>Cytophagia</taxon>
        <taxon>Cytophagales</taxon>
        <taxon>Cyclobacteriaceae</taxon>
        <taxon>Cyclobacterium</taxon>
    </lineage>
</organism>
<protein>
    <recommendedName>
        <fullName evidence="2">Neutral/alkaline non-lysosomal ceramidase N-terminal domain-containing protein</fullName>
    </recommendedName>
</protein>
<dbReference type="Proteomes" id="UP000649799">
    <property type="component" value="Unassembled WGS sequence"/>
</dbReference>
<comment type="caution">
    <text evidence="3">The sequence shown here is derived from an EMBL/GenBank/DDBJ whole genome shotgun (WGS) entry which is preliminary data.</text>
</comment>
<dbReference type="EMBL" id="JAANYN010000006">
    <property type="protein sequence ID" value="NHE58344.1"/>
    <property type="molecule type" value="Genomic_DNA"/>
</dbReference>
<feature type="chain" id="PRO_5046717619" description="Neutral/alkaline non-lysosomal ceramidase N-terminal domain-containing protein" evidence="1">
    <location>
        <begin position="21"/>
        <end position="454"/>
    </location>
</feature>
<evidence type="ECO:0000313" key="4">
    <source>
        <dbReference type="Proteomes" id="UP000649799"/>
    </source>
</evidence>
<keyword evidence="1" id="KW-0732">Signal</keyword>